<dbReference type="EMBL" id="DS480387">
    <property type="protein sequence ID" value="EDO18581.1"/>
    <property type="molecule type" value="Genomic_DNA"/>
</dbReference>
<dbReference type="FunCoup" id="A7TGH4">
    <property type="interactions" value="49"/>
</dbReference>
<dbReference type="Gene3D" id="3.40.50.300">
    <property type="entry name" value="P-loop containing nucleotide triphosphate hydrolases"/>
    <property type="match status" value="1"/>
</dbReference>
<dbReference type="RefSeq" id="XP_001646439.1">
    <property type="nucleotide sequence ID" value="XM_001646389.1"/>
</dbReference>
<dbReference type="InParanoid" id="A7TGH4"/>
<dbReference type="KEGG" id="vpo:Kpol_1048p11"/>
<dbReference type="InterPro" id="IPR027417">
    <property type="entry name" value="P-loop_NTPase"/>
</dbReference>
<evidence type="ECO:0008006" key="3">
    <source>
        <dbReference type="Google" id="ProtNLM"/>
    </source>
</evidence>
<dbReference type="OMA" id="VCHNIID"/>
<evidence type="ECO:0000313" key="1">
    <source>
        <dbReference type="EMBL" id="EDO18581.1"/>
    </source>
</evidence>
<dbReference type="HOGENOM" id="CLU_058668_1_1_1"/>
<dbReference type="STRING" id="436907.A7TGH4"/>
<dbReference type="OrthoDB" id="10041966at2759"/>
<dbReference type="Proteomes" id="UP000000267">
    <property type="component" value="Unassembled WGS sequence"/>
</dbReference>
<keyword evidence="2" id="KW-1185">Reference proteome</keyword>
<reference evidence="1 2" key="1">
    <citation type="journal article" date="2007" name="Proc. Natl. Acad. Sci. U.S.A.">
        <title>Independent sorting-out of thousands of duplicated gene pairs in two yeast species descended from a whole-genome duplication.</title>
        <authorList>
            <person name="Scannell D.R."/>
            <person name="Frank A.C."/>
            <person name="Conant G.C."/>
            <person name="Byrne K.P."/>
            <person name="Woolfit M."/>
            <person name="Wolfe K.H."/>
        </authorList>
    </citation>
    <scope>NUCLEOTIDE SEQUENCE [LARGE SCALE GENOMIC DNA]</scope>
    <source>
        <strain evidence="2">ATCC 22028 / DSM 70294 / BCRC 21397 / CBS 2163 / NBRC 10782 / NRRL Y-8283 / UCD 57-17</strain>
    </source>
</reference>
<dbReference type="GO" id="GO:0046495">
    <property type="term" value="P:nicotinamide riboside metabolic process"/>
    <property type="evidence" value="ECO:0007669"/>
    <property type="project" value="EnsemblFungi"/>
</dbReference>
<organism evidence="2">
    <name type="scientific">Vanderwaltozyma polyspora (strain ATCC 22028 / DSM 70294 / BCRC 21397 / CBS 2163 / NBRC 10782 / NRRL Y-8283 / UCD 57-17)</name>
    <name type="common">Kluyveromyces polysporus</name>
    <dbReference type="NCBI Taxonomy" id="436907"/>
    <lineage>
        <taxon>Eukaryota</taxon>
        <taxon>Fungi</taxon>
        <taxon>Dikarya</taxon>
        <taxon>Ascomycota</taxon>
        <taxon>Saccharomycotina</taxon>
        <taxon>Saccharomycetes</taxon>
        <taxon>Saccharomycetales</taxon>
        <taxon>Saccharomycetaceae</taxon>
        <taxon>Vanderwaltozyma</taxon>
    </lineage>
</organism>
<sequence>MELLENELCQIKSTGEIRSKLIHNDNVDDLSKFKLDTSYVDKIKQLYGSIDPSVKVILVDGFMLYNDKRISDLFDLKLLIRSPYSVLKQRRAARSGYQTLDSFWKDPPYYFDEFVYKSYVETHGFLFKDHNVEGELNPAIAKEIRDFNNGDGVAIKDAISWVCHNIIDLCKNI</sequence>
<dbReference type="PhylomeDB" id="A7TGH4"/>
<proteinExistence type="predicted"/>
<dbReference type="SUPFAM" id="SSF52540">
    <property type="entry name" value="P-loop containing nucleoside triphosphate hydrolases"/>
    <property type="match status" value="1"/>
</dbReference>
<dbReference type="eggNOG" id="KOG3308">
    <property type="taxonomic scope" value="Eukaryota"/>
</dbReference>
<evidence type="ECO:0000313" key="2">
    <source>
        <dbReference type="Proteomes" id="UP000000267"/>
    </source>
</evidence>
<dbReference type="GO" id="GO:0050262">
    <property type="term" value="F:ribosylnicotinamide kinase activity"/>
    <property type="evidence" value="ECO:0007669"/>
    <property type="project" value="EnsemblFungi"/>
</dbReference>
<accession>A7TGH4</accession>
<dbReference type="AlphaFoldDB" id="A7TGH4"/>
<protein>
    <recommendedName>
        <fullName evidence="3">Nicotinamide riboside kinase</fullName>
    </recommendedName>
</protein>
<name>A7TGH4_VANPO</name>
<gene>
    <name evidence="1" type="ORF">Kpol_1048p11</name>
</gene>
<dbReference type="GO" id="GO:0034355">
    <property type="term" value="P:NAD+ biosynthetic process via the salvage pathway"/>
    <property type="evidence" value="ECO:0007669"/>
    <property type="project" value="EnsemblFungi"/>
</dbReference>
<dbReference type="GeneID" id="5546881"/>